<dbReference type="Pfam" id="PF02371">
    <property type="entry name" value="Transposase_20"/>
    <property type="match status" value="1"/>
</dbReference>
<gene>
    <name evidence="3" type="ORF">J2T23_000297</name>
</gene>
<comment type="caution">
    <text evidence="3">The sequence shown here is derived from an EMBL/GenBank/DDBJ whole genome shotgun (WGS) entry which is preliminary data.</text>
</comment>
<dbReference type="Proteomes" id="UP001239267">
    <property type="component" value="Unassembled WGS sequence"/>
</dbReference>
<dbReference type="InterPro" id="IPR003346">
    <property type="entry name" value="Transposase_20"/>
</dbReference>
<dbReference type="InterPro" id="IPR002525">
    <property type="entry name" value="Transp_IS110-like_N"/>
</dbReference>
<reference evidence="3 4" key="1">
    <citation type="submission" date="2023-07" db="EMBL/GenBank/DDBJ databases">
        <title>Sorghum-associated microbial communities from plants grown in Nebraska, USA.</title>
        <authorList>
            <person name="Schachtman D."/>
        </authorList>
    </citation>
    <scope>NUCLEOTIDE SEQUENCE [LARGE SCALE GENOMIC DNA]</scope>
    <source>
        <strain evidence="3 4">DS1001</strain>
    </source>
</reference>
<evidence type="ECO:0000259" key="1">
    <source>
        <dbReference type="Pfam" id="PF01548"/>
    </source>
</evidence>
<accession>A0AAJ1SUA1</accession>
<feature type="domain" description="Transposase IS116/IS110/IS902 C-terminal" evidence="2">
    <location>
        <begin position="233"/>
        <end position="314"/>
    </location>
</feature>
<dbReference type="InterPro" id="IPR047650">
    <property type="entry name" value="Transpos_IS110"/>
</dbReference>
<feature type="domain" description="Transposase IS110-like N-terminal" evidence="1">
    <location>
        <begin position="11"/>
        <end position="163"/>
    </location>
</feature>
<dbReference type="NCBIfam" id="NF033542">
    <property type="entry name" value="transpos_IS110"/>
    <property type="match status" value="1"/>
</dbReference>
<sequence>MIVAEHFGFVVGIDTHAKTHTFAIIETGSGGEVANETFPATAAAGSRALSWVLRRTEASPGQVLLSMEGTGSYGAKLRQQATDAGFQVTEAPVPNQRLGRYQGKSDSIDAARAARGTLSIPMDRLREPRSGQNHMALRILSNARRTMARERTAAINALTALLRVVDLGMDARKPLTVTQTRTIAGWRERDEEFGVQTCRREAIRLAKQILTLQEQMTRNHAELEILVKQVQPCLLDVYGVGPVLAAIILTAWSHTGRVRSEAAFAALAGTCPVPASSGGTTRFRLNRSGDRQLNKAIYTIALIRMNRDPATRGYVTKRTSQGRTKKEIIRSLKRYITRQIYRTLNAAQESLPAAGCPRQGVS</sequence>
<evidence type="ECO:0000313" key="3">
    <source>
        <dbReference type="EMBL" id="MDQ0144423.1"/>
    </source>
</evidence>
<evidence type="ECO:0000259" key="2">
    <source>
        <dbReference type="Pfam" id="PF02371"/>
    </source>
</evidence>
<dbReference type="PANTHER" id="PTHR33055:SF16">
    <property type="entry name" value="TRANSPOSASE FOR INSERTION SEQUENCE ELEMENT IS1547"/>
    <property type="match status" value="1"/>
</dbReference>
<dbReference type="EMBL" id="JAUSTB010000001">
    <property type="protein sequence ID" value="MDQ0144423.1"/>
    <property type="molecule type" value="Genomic_DNA"/>
</dbReference>
<dbReference type="Pfam" id="PF01548">
    <property type="entry name" value="DEDD_Tnp_IS110"/>
    <property type="match status" value="1"/>
</dbReference>
<evidence type="ECO:0000313" key="4">
    <source>
        <dbReference type="Proteomes" id="UP001239267"/>
    </source>
</evidence>
<proteinExistence type="predicted"/>
<dbReference type="AlphaFoldDB" id="A0AAJ1SUA1"/>
<dbReference type="RefSeq" id="WP_141160439.1">
    <property type="nucleotide sequence ID" value="NZ_JAUSTB010000001.1"/>
</dbReference>
<name>A0AAJ1SUA1_9MICC</name>
<keyword evidence="4" id="KW-1185">Reference proteome</keyword>
<protein>
    <submittedName>
        <fullName evidence="3">Transposase</fullName>
    </submittedName>
</protein>
<dbReference type="GO" id="GO:0004803">
    <property type="term" value="F:transposase activity"/>
    <property type="evidence" value="ECO:0007669"/>
    <property type="project" value="InterPro"/>
</dbReference>
<dbReference type="PANTHER" id="PTHR33055">
    <property type="entry name" value="TRANSPOSASE FOR INSERTION SEQUENCE ELEMENT IS1111A"/>
    <property type="match status" value="1"/>
</dbReference>
<dbReference type="GO" id="GO:0006313">
    <property type="term" value="P:DNA transposition"/>
    <property type="evidence" value="ECO:0007669"/>
    <property type="project" value="InterPro"/>
</dbReference>
<dbReference type="GO" id="GO:0003677">
    <property type="term" value="F:DNA binding"/>
    <property type="evidence" value="ECO:0007669"/>
    <property type="project" value="InterPro"/>
</dbReference>
<organism evidence="3 4">
    <name type="scientific">Pseudarthrobacter niigatensis</name>
    <dbReference type="NCBI Taxonomy" id="369935"/>
    <lineage>
        <taxon>Bacteria</taxon>
        <taxon>Bacillati</taxon>
        <taxon>Actinomycetota</taxon>
        <taxon>Actinomycetes</taxon>
        <taxon>Micrococcales</taxon>
        <taxon>Micrococcaceae</taxon>
        <taxon>Pseudarthrobacter</taxon>
    </lineage>
</organism>